<dbReference type="EMBL" id="CAJNOB010000001">
    <property type="protein sequence ID" value="CAF0689514.1"/>
    <property type="molecule type" value="Genomic_DNA"/>
</dbReference>
<protein>
    <submittedName>
        <fullName evidence="2">Uncharacterized protein</fullName>
    </submittedName>
</protein>
<reference evidence="2" key="1">
    <citation type="submission" date="2021-02" db="EMBL/GenBank/DDBJ databases">
        <authorList>
            <person name="Cremers G."/>
            <person name="Picone N."/>
        </authorList>
    </citation>
    <scope>NUCLEOTIDE SEQUENCE</scope>
    <source>
        <strain evidence="2">PQ17</strain>
    </source>
</reference>
<feature type="region of interest" description="Disordered" evidence="1">
    <location>
        <begin position="51"/>
        <end position="93"/>
    </location>
</feature>
<evidence type="ECO:0000256" key="1">
    <source>
        <dbReference type="SAM" id="MobiDB-lite"/>
    </source>
</evidence>
<organism evidence="2 3">
    <name type="scientific">Candidatus Methylacidithermus pantelleriae</name>
    <dbReference type="NCBI Taxonomy" id="2744239"/>
    <lineage>
        <taxon>Bacteria</taxon>
        <taxon>Pseudomonadati</taxon>
        <taxon>Verrucomicrobiota</taxon>
        <taxon>Methylacidiphilae</taxon>
        <taxon>Methylacidiphilales</taxon>
        <taxon>Methylacidiphilaceae</taxon>
        <taxon>Candidatus Methylacidithermus</taxon>
    </lineage>
</organism>
<sequence length="93" mass="9813">MVDCMADIRQGLRAAQTVILPSGGNRVPLAAFASRSAGIVGEIPARARPAGLFGRRPGRSSPIGESFFGLLGNGGQGQSQGKETRHSKKRLRR</sequence>
<comment type="caution">
    <text evidence="2">The sequence shown here is derived from an EMBL/GenBank/DDBJ whole genome shotgun (WGS) entry which is preliminary data.</text>
</comment>
<evidence type="ECO:0000313" key="2">
    <source>
        <dbReference type="EMBL" id="CAF0689514.1"/>
    </source>
</evidence>
<dbReference type="Proteomes" id="UP000663859">
    <property type="component" value="Unassembled WGS sequence"/>
</dbReference>
<proteinExistence type="predicted"/>
<keyword evidence="3" id="KW-1185">Reference proteome</keyword>
<name>A0A8J2BMC3_9BACT</name>
<evidence type="ECO:0000313" key="3">
    <source>
        <dbReference type="Proteomes" id="UP000663859"/>
    </source>
</evidence>
<accession>A0A8J2BMC3</accession>
<dbReference type="RefSeq" id="WP_174581704.1">
    <property type="nucleotide sequence ID" value="NZ_CAJNOB010000001.1"/>
</dbReference>
<dbReference type="AlphaFoldDB" id="A0A8J2BMC3"/>
<gene>
    <name evidence="2" type="ORF">MPNT_10247</name>
</gene>